<feature type="coiled-coil region" evidence="14">
    <location>
        <begin position="627"/>
        <end position="661"/>
    </location>
</feature>
<dbReference type="InterPro" id="IPR003594">
    <property type="entry name" value="HATPase_dom"/>
</dbReference>
<dbReference type="PATRIC" id="fig|179408.3.peg.3184"/>
<dbReference type="InterPro" id="IPR036890">
    <property type="entry name" value="HATPase_C_sf"/>
</dbReference>
<dbReference type="SMART" id="SM00387">
    <property type="entry name" value="HATPase_c"/>
    <property type="match status" value="1"/>
</dbReference>
<keyword evidence="5" id="KW-0597">Phosphoprotein</keyword>
<dbReference type="CDD" id="cd00082">
    <property type="entry name" value="HisKA"/>
    <property type="match status" value="1"/>
</dbReference>
<dbReference type="InterPro" id="IPR003661">
    <property type="entry name" value="HisK_dim/P_dom"/>
</dbReference>
<dbReference type="SMART" id="SM00086">
    <property type="entry name" value="PAC"/>
    <property type="match status" value="2"/>
</dbReference>
<dbReference type="eggNOG" id="COG4191">
    <property type="taxonomic scope" value="Bacteria"/>
</dbReference>
<sequence length="945" mass="105603">MKNQRNDRALPIAKSSPSHPWQRFFSIAHQLRYGLIFLVLLSLLPTGGLLIYLSFQAQIQQSRSLQQERSQTAAAQIDNYLDDLKRKLSYLARVKGLTNFQPQVQQSLLEGLIRHNDAYEAVAILNRKGQVIASVSPYQPLKLEKPANSPLFIRAFKQQEDYVSPVEINPQTHEPTTILAVPIRNQRDEVDGVLLAQVNLNFLWFVVSQTQVGKTGYVYVVDERNFLIAQKGSKPENFQLQDISKRPFFQFLKASKDTKHLNVYRGLKQVEVLGASALVRSVNWNVVVELPTAEAYAPVYQMLSVMGGSLAVVTIVAVGIGFLFIRQIVVPLERLTAAATELSAGQLETRVNIHSQNELGTLAIAFNNMATQLEELIKAVEVERNFVSAILEIAGALVVVLDPQGQIVRFNRACEQVTHYSFSEVKGRYIWDLFQNSDLAGQAKTAFESLQSGNFPQQYEGSWMSKDRQLRLIAWSDTALLDDRGEIEYIIKTGIDITERKQAEEELKASEQRLSFIFRKTSLAVVEWDLNFKVTAWNPAAEQIFGYTATEAIGHHPAELIVPASARKVVDRIMNELLMQGQGIYSVNENFTKNGNIIICEWFNTPLVGDGGKIVGVASLALDITERTQAEAALRQAKEEAEVALKTLQQTQAQLIQAEKMSGLGQLVAGVAHEINNPVNFIYGNLSHTADYTQNLLQLIQLYQQTYPTNTQIQEKIEEFELEFISEDLPKILTSMKVGADRIRQIVLSLRNFSRLDEAEMKPVDIHEGIESTLMILQNRLKAKPDHPAIEIVKDYGDLPLVECYAGQLNQVFMNILANAIDALENYDNQRSRKDIQKNPSRITITTKLVTNETGPAASKNVVIQVKDNGPGMTETVRQQVFNPFFTTKATGKGTGLGLSISYQIVVDKHGGLLQCFSQPHQGAEFRIEIPVLQSGAVALVGQKT</sequence>
<feature type="domain" description="PAC" evidence="18">
    <location>
        <begin position="457"/>
        <end position="509"/>
    </location>
</feature>
<evidence type="ECO:0000259" key="17">
    <source>
        <dbReference type="PROSITE" id="PS50112"/>
    </source>
</evidence>
<dbReference type="AlphaFoldDB" id="K9VIG6"/>
<evidence type="ECO:0000256" key="12">
    <source>
        <dbReference type="ARBA" id="ARBA00023012"/>
    </source>
</evidence>
<dbReference type="Proteomes" id="UP000010478">
    <property type="component" value="Chromosome"/>
</dbReference>
<dbReference type="SMART" id="SM00304">
    <property type="entry name" value="HAMP"/>
    <property type="match status" value="1"/>
</dbReference>
<dbReference type="CDD" id="cd00130">
    <property type="entry name" value="PAS"/>
    <property type="match status" value="2"/>
</dbReference>
<dbReference type="InterPro" id="IPR013656">
    <property type="entry name" value="PAS_4"/>
</dbReference>
<evidence type="ECO:0000256" key="15">
    <source>
        <dbReference type="SAM" id="Phobius"/>
    </source>
</evidence>
<evidence type="ECO:0000256" key="2">
    <source>
        <dbReference type="ARBA" id="ARBA00004651"/>
    </source>
</evidence>
<feature type="domain" description="PAC" evidence="18">
    <location>
        <begin position="580"/>
        <end position="636"/>
    </location>
</feature>
<dbReference type="CDD" id="cd12914">
    <property type="entry name" value="PDC1_DGC_like"/>
    <property type="match status" value="1"/>
</dbReference>
<dbReference type="eggNOG" id="COG5000">
    <property type="taxonomic scope" value="Bacteria"/>
</dbReference>
<dbReference type="GO" id="GO:0000155">
    <property type="term" value="F:phosphorelay sensor kinase activity"/>
    <property type="evidence" value="ECO:0007669"/>
    <property type="project" value="InterPro"/>
</dbReference>
<feature type="domain" description="Histidine kinase" evidence="16">
    <location>
        <begin position="670"/>
        <end position="934"/>
    </location>
</feature>
<dbReference type="Gene3D" id="1.10.287.130">
    <property type="match status" value="1"/>
</dbReference>
<evidence type="ECO:0000256" key="10">
    <source>
        <dbReference type="ARBA" id="ARBA00022840"/>
    </source>
</evidence>
<keyword evidence="9 20" id="KW-0418">Kinase</keyword>
<dbReference type="KEGG" id="oni:Osc7112_2599"/>
<organism evidence="20 21">
    <name type="scientific">Phormidium nigroviride PCC 7112</name>
    <dbReference type="NCBI Taxonomy" id="179408"/>
    <lineage>
        <taxon>Bacteria</taxon>
        <taxon>Bacillati</taxon>
        <taxon>Cyanobacteriota</taxon>
        <taxon>Cyanophyceae</taxon>
        <taxon>Oscillatoriophycideae</taxon>
        <taxon>Oscillatoriales</taxon>
        <taxon>Oscillatoriaceae</taxon>
        <taxon>Phormidium</taxon>
    </lineage>
</organism>
<dbReference type="EMBL" id="CP003614">
    <property type="protein sequence ID" value="AFZ07015.1"/>
    <property type="molecule type" value="Genomic_DNA"/>
</dbReference>
<evidence type="ECO:0000256" key="13">
    <source>
        <dbReference type="ARBA" id="ARBA00023136"/>
    </source>
</evidence>
<keyword evidence="4" id="KW-1003">Cell membrane</keyword>
<dbReference type="PRINTS" id="PR00344">
    <property type="entry name" value="BCTRLSENSOR"/>
</dbReference>
<evidence type="ECO:0000256" key="14">
    <source>
        <dbReference type="SAM" id="Coils"/>
    </source>
</evidence>
<dbReference type="SUPFAM" id="SSF55785">
    <property type="entry name" value="PYP-like sensor domain (PAS domain)"/>
    <property type="match status" value="2"/>
</dbReference>
<dbReference type="SUPFAM" id="SSF103190">
    <property type="entry name" value="Sensory domain-like"/>
    <property type="match status" value="1"/>
</dbReference>
<dbReference type="PANTHER" id="PTHR43065">
    <property type="entry name" value="SENSOR HISTIDINE KINASE"/>
    <property type="match status" value="1"/>
</dbReference>
<protein>
    <recommendedName>
        <fullName evidence="3">histidine kinase</fullName>
        <ecNumber evidence="3">2.7.13.3</ecNumber>
    </recommendedName>
</protein>
<keyword evidence="21" id="KW-1185">Reference proteome</keyword>
<dbReference type="PROSITE" id="PS50112">
    <property type="entry name" value="PAS"/>
    <property type="match status" value="2"/>
</dbReference>
<gene>
    <name evidence="20" type="ORF">Osc7112_2599</name>
</gene>
<evidence type="ECO:0000256" key="1">
    <source>
        <dbReference type="ARBA" id="ARBA00000085"/>
    </source>
</evidence>
<dbReference type="CDD" id="cd06225">
    <property type="entry name" value="HAMP"/>
    <property type="match status" value="1"/>
</dbReference>
<dbReference type="GO" id="GO:0005886">
    <property type="term" value="C:plasma membrane"/>
    <property type="evidence" value="ECO:0007669"/>
    <property type="project" value="UniProtKB-SubCell"/>
</dbReference>
<dbReference type="InterPro" id="IPR001610">
    <property type="entry name" value="PAC"/>
</dbReference>
<feature type="domain" description="PAS" evidence="17">
    <location>
        <begin position="383"/>
        <end position="453"/>
    </location>
</feature>
<dbReference type="InterPro" id="IPR004358">
    <property type="entry name" value="Sig_transdc_His_kin-like_C"/>
</dbReference>
<dbReference type="Gene3D" id="6.10.340.10">
    <property type="match status" value="1"/>
</dbReference>
<dbReference type="GO" id="GO:0005524">
    <property type="term" value="F:ATP binding"/>
    <property type="evidence" value="ECO:0007669"/>
    <property type="project" value="UniProtKB-KW"/>
</dbReference>
<dbReference type="InterPro" id="IPR000700">
    <property type="entry name" value="PAS-assoc_C"/>
</dbReference>
<dbReference type="Pfam" id="PF02743">
    <property type="entry name" value="dCache_1"/>
    <property type="match status" value="1"/>
</dbReference>
<dbReference type="Gene3D" id="3.30.450.20">
    <property type="entry name" value="PAS domain"/>
    <property type="match status" value="3"/>
</dbReference>
<dbReference type="InterPro" id="IPR035965">
    <property type="entry name" value="PAS-like_dom_sf"/>
</dbReference>
<evidence type="ECO:0000256" key="4">
    <source>
        <dbReference type="ARBA" id="ARBA00022475"/>
    </source>
</evidence>
<feature type="domain" description="HAMP" evidence="19">
    <location>
        <begin position="326"/>
        <end position="378"/>
    </location>
</feature>
<dbReference type="PROSITE" id="PS50885">
    <property type="entry name" value="HAMP"/>
    <property type="match status" value="1"/>
</dbReference>
<evidence type="ECO:0000256" key="11">
    <source>
        <dbReference type="ARBA" id="ARBA00022989"/>
    </source>
</evidence>
<feature type="transmembrane region" description="Helical" evidence="15">
    <location>
        <begin position="33"/>
        <end position="55"/>
    </location>
</feature>
<evidence type="ECO:0000256" key="8">
    <source>
        <dbReference type="ARBA" id="ARBA00022741"/>
    </source>
</evidence>
<reference evidence="20 21" key="1">
    <citation type="submission" date="2012-05" db="EMBL/GenBank/DDBJ databases">
        <title>Finished chromosome of genome of Oscillatoria sp. PCC 7112.</title>
        <authorList>
            <consortium name="US DOE Joint Genome Institute"/>
            <person name="Gugger M."/>
            <person name="Coursin T."/>
            <person name="Rippka R."/>
            <person name="Tandeau De Marsac N."/>
            <person name="Huntemann M."/>
            <person name="Wei C.-L."/>
            <person name="Han J."/>
            <person name="Detter J.C."/>
            <person name="Han C."/>
            <person name="Tapia R."/>
            <person name="Davenport K."/>
            <person name="Daligault H."/>
            <person name="Erkkila T."/>
            <person name="Gu W."/>
            <person name="Munk A.C.C."/>
            <person name="Teshima H."/>
            <person name="Xu Y."/>
            <person name="Chain P."/>
            <person name="Chen A."/>
            <person name="Krypides N."/>
            <person name="Mavromatis K."/>
            <person name="Markowitz V."/>
            <person name="Szeto E."/>
            <person name="Ivanova N."/>
            <person name="Mikhailova N."/>
            <person name="Ovchinnikova G."/>
            <person name="Pagani I."/>
            <person name="Pati A."/>
            <person name="Goodwin L."/>
            <person name="Peters L."/>
            <person name="Pitluck S."/>
            <person name="Woyke T."/>
            <person name="Kerfeld C."/>
        </authorList>
    </citation>
    <scope>NUCLEOTIDE SEQUENCE [LARGE SCALE GENOMIC DNA]</scope>
    <source>
        <strain evidence="20 21">PCC 7112</strain>
    </source>
</reference>
<dbReference type="SUPFAM" id="SSF47384">
    <property type="entry name" value="Homodimeric domain of signal transducing histidine kinase"/>
    <property type="match status" value="1"/>
</dbReference>
<dbReference type="Pfam" id="PF13426">
    <property type="entry name" value="PAS_9"/>
    <property type="match status" value="1"/>
</dbReference>
<keyword evidence="13 15" id="KW-0472">Membrane</keyword>
<evidence type="ECO:0000256" key="9">
    <source>
        <dbReference type="ARBA" id="ARBA00022777"/>
    </source>
</evidence>
<proteinExistence type="predicted"/>
<dbReference type="RefSeq" id="WP_015176305.1">
    <property type="nucleotide sequence ID" value="NC_019729.1"/>
</dbReference>
<dbReference type="PROSITE" id="PS50113">
    <property type="entry name" value="PAC"/>
    <property type="match status" value="2"/>
</dbReference>
<dbReference type="STRING" id="179408.Osc7112_2599"/>
<dbReference type="SUPFAM" id="SSF55874">
    <property type="entry name" value="ATPase domain of HSP90 chaperone/DNA topoisomerase II/histidine kinase"/>
    <property type="match status" value="1"/>
</dbReference>
<keyword evidence="7 15" id="KW-0812">Transmembrane</keyword>
<evidence type="ECO:0000259" key="19">
    <source>
        <dbReference type="PROSITE" id="PS50885"/>
    </source>
</evidence>
<dbReference type="PANTHER" id="PTHR43065:SF50">
    <property type="entry name" value="HISTIDINE KINASE"/>
    <property type="match status" value="1"/>
</dbReference>
<keyword evidence="10" id="KW-0067">ATP-binding</keyword>
<evidence type="ECO:0000259" key="18">
    <source>
        <dbReference type="PROSITE" id="PS50113"/>
    </source>
</evidence>
<evidence type="ECO:0000256" key="7">
    <source>
        <dbReference type="ARBA" id="ARBA00022692"/>
    </source>
</evidence>
<name>K9VIG6_9CYAN</name>
<keyword evidence="14" id="KW-0175">Coiled coil</keyword>
<dbReference type="Pfam" id="PF00672">
    <property type="entry name" value="HAMP"/>
    <property type="match status" value="1"/>
</dbReference>
<dbReference type="InterPro" id="IPR003660">
    <property type="entry name" value="HAMP_dom"/>
</dbReference>
<dbReference type="CDD" id="cd18774">
    <property type="entry name" value="PDC2_HK_sensor"/>
    <property type="match status" value="1"/>
</dbReference>
<dbReference type="OrthoDB" id="9764522at2"/>
<dbReference type="NCBIfam" id="TIGR00229">
    <property type="entry name" value="sensory_box"/>
    <property type="match status" value="2"/>
</dbReference>
<evidence type="ECO:0000256" key="6">
    <source>
        <dbReference type="ARBA" id="ARBA00022679"/>
    </source>
</evidence>
<dbReference type="Gene3D" id="3.30.565.10">
    <property type="entry name" value="Histidine kinase-like ATPase, C-terminal domain"/>
    <property type="match status" value="1"/>
</dbReference>
<evidence type="ECO:0000259" key="16">
    <source>
        <dbReference type="PROSITE" id="PS50109"/>
    </source>
</evidence>
<evidence type="ECO:0000313" key="20">
    <source>
        <dbReference type="EMBL" id="AFZ07015.1"/>
    </source>
</evidence>
<keyword evidence="11 15" id="KW-1133">Transmembrane helix</keyword>
<dbReference type="InterPro" id="IPR036097">
    <property type="entry name" value="HisK_dim/P_sf"/>
</dbReference>
<dbReference type="Pfam" id="PF08448">
    <property type="entry name" value="PAS_4"/>
    <property type="match status" value="1"/>
</dbReference>
<dbReference type="SMART" id="SM00091">
    <property type="entry name" value="PAS"/>
    <property type="match status" value="2"/>
</dbReference>
<keyword evidence="12" id="KW-0902">Two-component regulatory system</keyword>
<keyword evidence="6" id="KW-0808">Transferase</keyword>
<dbReference type="Pfam" id="PF02518">
    <property type="entry name" value="HATPase_c"/>
    <property type="match status" value="1"/>
</dbReference>
<keyword evidence="8" id="KW-0547">Nucleotide-binding</keyword>
<evidence type="ECO:0000313" key="21">
    <source>
        <dbReference type="Proteomes" id="UP000010478"/>
    </source>
</evidence>
<dbReference type="InterPro" id="IPR029151">
    <property type="entry name" value="Sensor-like_sf"/>
</dbReference>
<dbReference type="InterPro" id="IPR005467">
    <property type="entry name" value="His_kinase_dom"/>
</dbReference>
<accession>K9VIG6</accession>
<dbReference type="HOGENOM" id="CLU_287687_0_0_3"/>
<feature type="domain" description="PAS" evidence="17">
    <location>
        <begin position="510"/>
        <end position="581"/>
    </location>
</feature>
<dbReference type="InterPro" id="IPR033479">
    <property type="entry name" value="dCache_1"/>
</dbReference>
<feature type="transmembrane region" description="Helical" evidence="15">
    <location>
        <begin position="299"/>
        <end position="325"/>
    </location>
</feature>
<comment type="subcellular location">
    <subcellularLocation>
        <location evidence="2">Cell membrane</location>
        <topology evidence="2">Multi-pass membrane protein</topology>
    </subcellularLocation>
</comment>
<dbReference type="PROSITE" id="PS50109">
    <property type="entry name" value="HIS_KIN"/>
    <property type="match status" value="1"/>
</dbReference>
<comment type="catalytic activity">
    <reaction evidence="1">
        <text>ATP + protein L-histidine = ADP + protein N-phospho-L-histidine.</text>
        <dbReference type="EC" id="2.7.13.3"/>
    </reaction>
</comment>
<evidence type="ECO:0000256" key="3">
    <source>
        <dbReference type="ARBA" id="ARBA00012438"/>
    </source>
</evidence>
<dbReference type="SUPFAM" id="SSF158472">
    <property type="entry name" value="HAMP domain-like"/>
    <property type="match status" value="1"/>
</dbReference>
<evidence type="ECO:0000256" key="5">
    <source>
        <dbReference type="ARBA" id="ARBA00022553"/>
    </source>
</evidence>
<dbReference type="EC" id="2.7.13.3" evidence="3"/>
<dbReference type="InterPro" id="IPR000014">
    <property type="entry name" value="PAS"/>
</dbReference>